<dbReference type="RefSeq" id="WP_170038981.1">
    <property type="nucleotide sequence ID" value="NZ_JABDTL010000002.1"/>
</dbReference>
<dbReference type="Gene3D" id="3.40.50.1220">
    <property type="entry name" value="TPP-binding domain"/>
    <property type="match status" value="1"/>
</dbReference>
<dbReference type="InterPro" id="IPR026591">
    <property type="entry name" value="Sirtuin_cat_small_dom_sf"/>
</dbReference>
<dbReference type="PANTHER" id="PTHR11085">
    <property type="entry name" value="NAD-DEPENDENT PROTEIN DEACYLASE SIRTUIN-5, MITOCHONDRIAL-RELATED"/>
    <property type="match status" value="1"/>
</dbReference>
<dbReference type="AlphaFoldDB" id="A0A841H822"/>
<keyword evidence="4" id="KW-0862">Zinc</keyword>
<dbReference type="InterPro" id="IPR003000">
    <property type="entry name" value="Sirtuin"/>
</dbReference>
<proteinExistence type="predicted"/>
<evidence type="ECO:0000259" key="5">
    <source>
        <dbReference type="PROSITE" id="PS50305"/>
    </source>
</evidence>
<evidence type="ECO:0000256" key="3">
    <source>
        <dbReference type="ARBA" id="ARBA00023027"/>
    </source>
</evidence>
<dbReference type="PROSITE" id="PS50305">
    <property type="entry name" value="SIRTUIN"/>
    <property type="match status" value="1"/>
</dbReference>
<dbReference type="Proteomes" id="UP000582837">
    <property type="component" value="Unassembled WGS sequence"/>
</dbReference>
<feature type="domain" description="Deacetylase sirtuin-type" evidence="5">
    <location>
        <begin position="6"/>
        <end position="292"/>
    </location>
</feature>
<reference evidence="6 7" key="1">
    <citation type="submission" date="2020-08" db="EMBL/GenBank/DDBJ databases">
        <title>Genomic Encyclopedia of Type Strains, Phase IV (KMG-IV): sequencing the most valuable type-strain genomes for metagenomic binning, comparative biology and taxonomic classification.</title>
        <authorList>
            <person name="Goeker M."/>
        </authorList>
    </citation>
    <scope>NUCLEOTIDE SEQUENCE [LARGE SCALE GENOMIC DNA]</scope>
    <source>
        <strain evidence="6 7">DSM 29007</strain>
    </source>
</reference>
<dbReference type="GO" id="GO:0017136">
    <property type="term" value="F:histone deacetylase activity, NAD-dependent"/>
    <property type="evidence" value="ECO:0007669"/>
    <property type="project" value="TreeGrafter"/>
</dbReference>
<evidence type="ECO:0000256" key="4">
    <source>
        <dbReference type="PROSITE-ProRule" id="PRU00236"/>
    </source>
</evidence>
<evidence type="ECO:0000313" key="7">
    <source>
        <dbReference type="Proteomes" id="UP000582837"/>
    </source>
</evidence>
<dbReference type="NCBIfam" id="NF003738">
    <property type="entry name" value="PRK05333.1"/>
    <property type="match status" value="1"/>
</dbReference>
<evidence type="ECO:0000256" key="1">
    <source>
        <dbReference type="ARBA" id="ARBA00012928"/>
    </source>
</evidence>
<dbReference type="PANTHER" id="PTHR11085:SF10">
    <property type="entry name" value="NAD-DEPENDENT PROTEIN DEACYLASE SIRTUIN-5, MITOCHONDRIAL-RELATED"/>
    <property type="match status" value="1"/>
</dbReference>
<name>A0A841H822_9BACT</name>
<dbReference type="InterPro" id="IPR029035">
    <property type="entry name" value="DHS-like_NAD/FAD-binding_dom"/>
</dbReference>
<dbReference type="Pfam" id="PF02146">
    <property type="entry name" value="SIR2"/>
    <property type="match status" value="1"/>
</dbReference>
<dbReference type="InterPro" id="IPR050134">
    <property type="entry name" value="NAD-dep_sirtuin_deacylases"/>
</dbReference>
<keyword evidence="4" id="KW-0479">Metal-binding</keyword>
<dbReference type="EMBL" id="JACHIA010000031">
    <property type="protein sequence ID" value="MBB6073839.1"/>
    <property type="molecule type" value="Genomic_DNA"/>
</dbReference>
<keyword evidence="2" id="KW-0808">Transferase</keyword>
<comment type="caution">
    <text evidence="6">The sequence shown here is derived from an EMBL/GenBank/DDBJ whole genome shotgun (WGS) entry which is preliminary data.</text>
</comment>
<feature type="binding site" evidence="4">
    <location>
        <position position="196"/>
    </location>
    <ligand>
        <name>Zn(2+)</name>
        <dbReference type="ChEBI" id="CHEBI:29105"/>
    </ligand>
</feature>
<feature type="binding site" evidence="4">
    <location>
        <position position="134"/>
    </location>
    <ligand>
        <name>Zn(2+)</name>
        <dbReference type="ChEBI" id="CHEBI:29105"/>
    </ligand>
</feature>
<keyword evidence="3" id="KW-0520">NAD</keyword>
<feature type="binding site" evidence="4">
    <location>
        <position position="193"/>
    </location>
    <ligand>
        <name>Zn(2+)</name>
        <dbReference type="ChEBI" id="CHEBI:29105"/>
    </ligand>
</feature>
<feature type="binding site" evidence="4">
    <location>
        <position position="137"/>
    </location>
    <ligand>
        <name>Zn(2+)</name>
        <dbReference type="ChEBI" id="CHEBI:29105"/>
    </ligand>
</feature>
<dbReference type="InterPro" id="IPR026590">
    <property type="entry name" value="Ssirtuin_cat_dom"/>
</dbReference>
<evidence type="ECO:0000313" key="6">
    <source>
        <dbReference type="EMBL" id="MBB6073839.1"/>
    </source>
</evidence>
<dbReference type="GO" id="GO:0046872">
    <property type="term" value="F:metal ion binding"/>
    <property type="evidence" value="ECO:0007669"/>
    <property type="project" value="UniProtKB-KW"/>
</dbReference>
<feature type="active site" description="Proton acceptor" evidence="4">
    <location>
        <position position="126"/>
    </location>
</feature>
<sequence>MTELAAAPEAEALEQLVDLLHGRRVVVLAGAGCSTESGIPDYRSPEALLKPRAPIQYRDFVGNDASRVRYWARSAIGWPRFSSARPNAGHHALAALEAGGAIQGIITQNVDGLHHAAGSARVVELHGSLAAVRCLACGEVETRDAFQARLLGANEEWAERIYRGTVAGEVQSAPDGDAELPSWAAEAFQVPACRACGGMLKPDVVFFGENVPAAWVEDAWRLFGEGEVLLVAGSSLTVYSGRRFIYRAQQDGVPIAVINVGPTRADECAAVKVEGRLGTVLPHLASVLTVPR</sequence>
<dbReference type="Gene3D" id="3.30.1600.10">
    <property type="entry name" value="SIR2/SIRT2 'Small Domain"/>
    <property type="match status" value="1"/>
</dbReference>
<dbReference type="EC" id="2.3.1.286" evidence="1"/>
<organism evidence="6 7">
    <name type="scientific">Longimicrobium terrae</name>
    <dbReference type="NCBI Taxonomy" id="1639882"/>
    <lineage>
        <taxon>Bacteria</taxon>
        <taxon>Pseudomonadati</taxon>
        <taxon>Gemmatimonadota</taxon>
        <taxon>Longimicrobiia</taxon>
        <taxon>Longimicrobiales</taxon>
        <taxon>Longimicrobiaceae</taxon>
        <taxon>Longimicrobium</taxon>
    </lineage>
</organism>
<evidence type="ECO:0000256" key="2">
    <source>
        <dbReference type="ARBA" id="ARBA00022679"/>
    </source>
</evidence>
<gene>
    <name evidence="6" type="ORF">HNQ61_005517</name>
</gene>
<protein>
    <recommendedName>
        <fullName evidence="1">protein acetyllysine N-acetyltransferase</fullName>
        <ecNumber evidence="1">2.3.1.286</ecNumber>
    </recommendedName>
</protein>
<dbReference type="SUPFAM" id="SSF52467">
    <property type="entry name" value="DHS-like NAD/FAD-binding domain"/>
    <property type="match status" value="1"/>
</dbReference>
<keyword evidence="7" id="KW-1185">Reference proteome</keyword>
<accession>A0A841H822</accession>
<dbReference type="GO" id="GO:0070403">
    <property type="term" value="F:NAD+ binding"/>
    <property type="evidence" value="ECO:0007669"/>
    <property type="project" value="InterPro"/>
</dbReference>